<accession>L0HDX3</accession>
<sequence length="68" mass="7742">MTTPKEEEPAIQEDIKYLTRTLTPDNLDANVMFAKERGIRSCTPPFDAQKSGPGVRERLKRVQPPQED</sequence>
<proteinExistence type="predicted"/>
<feature type="region of interest" description="Disordered" evidence="1">
    <location>
        <begin position="42"/>
        <end position="68"/>
    </location>
</feature>
<dbReference type="KEGG" id="mfo:Metfor_0456"/>
<gene>
    <name evidence="2" type="ordered locus">Metfor_0456</name>
</gene>
<evidence type="ECO:0000256" key="1">
    <source>
        <dbReference type="SAM" id="MobiDB-lite"/>
    </source>
</evidence>
<dbReference type="HOGENOM" id="CLU_2784073_0_0_2"/>
<evidence type="ECO:0000313" key="3">
    <source>
        <dbReference type="Proteomes" id="UP000010824"/>
    </source>
</evidence>
<dbReference type="RefSeq" id="WP_015284492.1">
    <property type="nucleotide sequence ID" value="NC_019943.1"/>
</dbReference>
<dbReference type="GeneID" id="14309129"/>
<name>L0HDX3_METFS</name>
<dbReference type="Proteomes" id="UP000010824">
    <property type="component" value="Chromosome"/>
</dbReference>
<organism evidence="2 3">
    <name type="scientific">Methanoregula formicica (strain DSM 22288 / NBRC 105244 / SMSP)</name>
    <dbReference type="NCBI Taxonomy" id="593750"/>
    <lineage>
        <taxon>Archaea</taxon>
        <taxon>Methanobacteriati</taxon>
        <taxon>Methanobacteriota</taxon>
        <taxon>Stenosarchaea group</taxon>
        <taxon>Methanomicrobia</taxon>
        <taxon>Methanomicrobiales</taxon>
        <taxon>Methanoregulaceae</taxon>
        <taxon>Methanoregula</taxon>
    </lineage>
</organism>
<protein>
    <submittedName>
        <fullName evidence="2">Uncharacterized protein</fullName>
    </submittedName>
</protein>
<dbReference type="EMBL" id="CP003167">
    <property type="protein sequence ID" value="AGB01528.1"/>
    <property type="molecule type" value="Genomic_DNA"/>
</dbReference>
<keyword evidence="3" id="KW-1185">Reference proteome</keyword>
<dbReference type="STRING" id="593750.Metfor_0456"/>
<evidence type="ECO:0000313" key="2">
    <source>
        <dbReference type="EMBL" id="AGB01528.1"/>
    </source>
</evidence>
<dbReference type="AlphaFoldDB" id="L0HDX3"/>
<reference evidence="2 3" key="2">
    <citation type="journal article" date="2014" name="Genome Announc.">
        <title>Complete Genome Sequence of Methanoregula formicica SMSPT, a Mesophilic Hydrogenotrophic Methanogen Isolated from a Methanogenic Upflow Anaerobic Sludge Blanket Reactor.</title>
        <authorList>
            <person name="Yamamoto K."/>
            <person name="Tamaki H."/>
            <person name="Cadillo-Quiroz H."/>
            <person name="Imachi H."/>
            <person name="Kyrpides N."/>
            <person name="Woyke T."/>
            <person name="Goodwin L."/>
            <person name="Zinder S.H."/>
            <person name="Kamagata Y."/>
            <person name="Liu W.T."/>
        </authorList>
    </citation>
    <scope>NUCLEOTIDE SEQUENCE [LARGE SCALE GENOMIC DNA]</scope>
    <source>
        <strain evidence="3">DSM 22288 / NBRC 105244 / SMSP</strain>
    </source>
</reference>
<reference evidence="3" key="1">
    <citation type="submission" date="2011-12" db="EMBL/GenBank/DDBJ databases">
        <title>Complete sequence of Methanoregula formicicum SMSP.</title>
        <authorList>
            <person name="Lucas S."/>
            <person name="Han J."/>
            <person name="Lapidus A."/>
            <person name="Cheng J.-F."/>
            <person name="Goodwin L."/>
            <person name="Pitluck S."/>
            <person name="Peters L."/>
            <person name="Ovchinnikova G."/>
            <person name="Teshima H."/>
            <person name="Detter J.C."/>
            <person name="Han C."/>
            <person name="Tapia R."/>
            <person name="Land M."/>
            <person name="Hauser L."/>
            <person name="Kyrpides N."/>
            <person name="Ivanova N."/>
            <person name="Pagani I."/>
            <person name="Imachi H."/>
            <person name="Tamaki H."/>
            <person name="Sekiguchi Y."/>
            <person name="Kamagata Y."/>
            <person name="Cadillo-Quiroz H."/>
            <person name="Zinder S."/>
            <person name="Liu W.-T."/>
            <person name="Woyke T."/>
        </authorList>
    </citation>
    <scope>NUCLEOTIDE SEQUENCE [LARGE SCALE GENOMIC DNA]</scope>
    <source>
        <strain evidence="3">DSM 22288 / NBRC 105244 / SMSP</strain>
    </source>
</reference>
<dbReference type="InParanoid" id="L0HDX3"/>